<dbReference type="InterPro" id="IPR002716">
    <property type="entry name" value="PIN_dom"/>
</dbReference>
<dbReference type="STRING" id="27342.A0A0H2RRH9"/>
<feature type="region of interest" description="Disordered" evidence="1">
    <location>
        <begin position="257"/>
        <end position="284"/>
    </location>
</feature>
<feature type="compositionally biased region" description="Basic residues" evidence="1">
    <location>
        <begin position="62"/>
        <end position="76"/>
    </location>
</feature>
<gene>
    <name evidence="3" type="ORF">SCHPADRAFT_921493</name>
</gene>
<evidence type="ECO:0000256" key="1">
    <source>
        <dbReference type="SAM" id="MobiDB-lite"/>
    </source>
</evidence>
<keyword evidence="4" id="KW-1185">Reference proteome</keyword>
<reference evidence="3 4" key="1">
    <citation type="submission" date="2015-04" db="EMBL/GenBank/DDBJ databases">
        <title>Complete genome sequence of Schizopora paradoxa KUC8140, a cosmopolitan wood degrader in East Asia.</title>
        <authorList>
            <consortium name="DOE Joint Genome Institute"/>
            <person name="Min B."/>
            <person name="Park H."/>
            <person name="Jang Y."/>
            <person name="Kim J.-J."/>
            <person name="Kim K.H."/>
            <person name="Pangilinan J."/>
            <person name="Lipzen A."/>
            <person name="Riley R."/>
            <person name="Grigoriev I.V."/>
            <person name="Spatafora J.W."/>
            <person name="Choi I.-G."/>
        </authorList>
    </citation>
    <scope>NUCLEOTIDE SEQUENCE [LARGE SCALE GENOMIC DNA]</scope>
    <source>
        <strain evidence="3 4">KUC8140</strain>
    </source>
</reference>
<dbReference type="Proteomes" id="UP000053477">
    <property type="component" value="Unassembled WGS sequence"/>
</dbReference>
<feature type="region of interest" description="Disordered" evidence="1">
    <location>
        <begin position="306"/>
        <end position="367"/>
    </location>
</feature>
<organism evidence="3 4">
    <name type="scientific">Schizopora paradoxa</name>
    <dbReference type="NCBI Taxonomy" id="27342"/>
    <lineage>
        <taxon>Eukaryota</taxon>
        <taxon>Fungi</taxon>
        <taxon>Dikarya</taxon>
        <taxon>Basidiomycota</taxon>
        <taxon>Agaricomycotina</taxon>
        <taxon>Agaricomycetes</taxon>
        <taxon>Hymenochaetales</taxon>
        <taxon>Schizoporaceae</taxon>
        <taxon>Schizopora</taxon>
    </lineage>
</organism>
<sequence>MTDGKDPSKVALSRALGAAFLSHKVEELEKTVSTTPNYGGFQGREKKDRRLSPTLDFGTRGRGGRGRGGRPQRGGRPRAPDDEYKGEHSYKPDNREEERIIPKDADVVVVDASVLIHALGQMKVWAKYGRQEIIIVPLEVLNTLDLLKKGSSALAQRARAASRILEQQVGTNPRIRVQQDDAFVFWDDISFALEEITKDSDETQADLPASQATPEWLRRTVSCARWELDISAEGKGSADSDKKPTSVVIAVCTSPLESSTTNDAPNARSPVPLPAPQPPSKFEQRCSGTLVAQWAKAAGVGVLDVKATAPPSHGGPSGGRRGGASHARTSSDEEWRGGHSTGRKTYAQASRGGRDAPRDLSAGKVVEEKPVYGPGRVGGTLIERPAATVAMNATLMEPAKVIRVLARGEKLEP</sequence>
<evidence type="ECO:0000313" key="3">
    <source>
        <dbReference type="EMBL" id="KLO12088.1"/>
    </source>
</evidence>
<evidence type="ECO:0000259" key="2">
    <source>
        <dbReference type="Pfam" id="PF13638"/>
    </source>
</evidence>
<feature type="region of interest" description="Disordered" evidence="1">
    <location>
        <begin position="29"/>
        <end position="95"/>
    </location>
</feature>
<proteinExistence type="predicted"/>
<feature type="domain" description="PIN" evidence="2">
    <location>
        <begin position="108"/>
        <end position="185"/>
    </location>
</feature>
<protein>
    <recommendedName>
        <fullName evidence="2">PIN domain-containing protein</fullName>
    </recommendedName>
</protein>
<name>A0A0H2RRH9_9AGAM</name>
<dbReference type="OrthoDB" id="69928at2759"/>
<accession>A0A0H2RRH9</accession>
<dbReference type="InParanoid" id="A0A0H2RRH9"/>
<dbReference type="Pfam" id="PF13638">
    <property type="entry name" value="PIN_4"/>
    <property type="match status" value="1"/>
</dbReference>
<dbReference type="Gene3D" id="3.40.50.1010">
    <property type="entry name" value="5'-nuclease"/>
    <property type="match status" value="1"/>
</dbReference>
<dbReference type="AlphaFoldDB" id="A0A0H2RRH9"/>
<dbReference type="EMBL" id="KQ085985">
    <property type="protein sequence ID" value="KLO12088.1"/>
    <property type="molecule type" value="Genomic_DNA"/>
</dbReference>
<evidence type="ECO:0000313" key="4">
    <source>
        <dbReference type="Proteomes" id="UP000053477"/>
    </source>
</evidence>
<feature type="compositionally biased region" description="Basic and acidic residues" evidence="1">
    <location>
        <begin position="78"/>
        <end position="95"/>
    </location>
</feature>